<dbReference type="Pfam" id="PF01370">
    <property type="entry name" value="Epimerase"/>
    <property type="match status" value="2"/>
</dbReference>
<dbReference type="PANTHER" id="PTHR48079">
    <property type="entry name" value="PROTEIN YEEZ"/>
    <property type="match status" value="1"/>
</dbReference>
<proteinExistence type="predicted"/>
<name>A0A2T3ATJ9_AMORE</name>
<keyword evidence="3" id="KW-1185">Reference proteome</keyword>
<dbReference type="PANTHER" id="PTHR48079:SF6">
    <property type="entry name" value="NAD(P)-BINDING DOMAIN-CONTAINING PROTEIN-RELATED"/>
    <property type="match status" value="1"/>
</dbReference>
<sequence>MAPKIFITGVTGYIGGDALYALHKAHPEYEYTAIVRNAEKGAPVAAAYPKVRLVYGTLDDAAVLEEESAKADIVIHTADASDHVPAATAIAKGIAKGHSKEKPGFWLHTSGTGILCWKDEETKTFGEPPSQPAYDDLDAVGDLTSLPDKAFHRDVDKLVLAASSDVVKTAIVCPSTIYGAGRGPGNTRSKQVPGLARATLERGKAPQVGRGLTEWDNVHIYDVSQFFILLVEAAIAHKPELDAELWGPNGYFLLESTHHVWGQVAKQIAEEAYKQGFLKSPEVEPLSGEEALRIAGFQALSWGLNSKGYAKRARKFLGWAPKGAPLEAEIPATVAAEAASLGLKSSKA</sequence>
<dbReference type="InParanoid" id="A0A2T3ATJ9"/>
<reference evidence="2 3" key="1">
    <citation type="journal article" date="2018" name="New Phytol.">
        <title>Comparative genomics and transcriptomics depict ericoid mycorrhizal fungi as versatile saprotrophs and plant mutualists.</title>
        <authorList>
            <person name="Martino E."/>
            <person name="Morin E."/>
            <person name="Grelet G.A."/>
            <person name="Kuo A."/>
            <person name="Kohler A."/>
            <person name="Daghino S."/>
            <person name="Barry K.W."/>
            <person name="Cichocki N."/>
            <person name="Clum A."/>
            <person name="Dockter R.B."/>
            <person name="Hainaut M."/>
            <person name="Kuo R.C."/>
            <person name="LaButti K."/>
            <person name="Lindahl B.D."/>
            <person name="Lindquist E.A."/>
            <person name="Lipzen A."/>
            <person name="Khouja H.R."/>
            <person name="Magnuson J."/>
            <person name="Murat C."/>
            <person name="Ohm R.A."/>
            <person name="Singer S.W."/>
            <person name="Spatafora J.W."/>
            <person name="Wang M."/>
            <person name="Veneault-Fourrey C."/>
            <person name="Henrissat B."/>
            <person name="Grigoriev I.V."/>
            <person name="Martin F.M."/>
            <person name="Perotto S."/>
        </authorList>
    </citation>
    <scope>NUCLEOTIDE SEQUENCE [LARGE SCALE GENOMIC DNA]</scope>
    <source>
        <strain evidence="2 3">ATCC 22711</strain>
    </source>
</reference>
<feature type="domain" description="NAD-dependent epimerase/dehydratase" evidence="1">
    <location>
        <begin position="156"/>
        <end position="233"/>
    </location>
</feature>
<evidence type="ECO:0000259" key="1">
    <source>
        <dbReference type="Pfam" id="PF01370"/>
    </source>
</evidence>
<dbReference type="AlphaFoldDB" id="A0A2T3ATJ9"/>
<dbReference type="InterPro" id="IPR001509">
    <property type="entry name" value="Epimerase_deHydtase"/>
</dbReference>
<evidence type="ECO:0000313" key="3">
    <source>
        <dbReference type="Proteomes" id="UP000241818"/>
    </source>
</evidence>
<dbReference type="GO" id="GO:0004029">
    <property type="term" value="F:aldehyde dehydrogenase (NAD+) activity"/>
    <property type="evidence" value="ECO:0007669"/>
    <property type="project" value="TreeGrafter"/>
</dbReference>
<feature type="domain" description="NAD-dependent epimerase/dehydratase" evidence="1">
    <location>
        <begin position="5"/>
        <end position="87"/>
    </location>
</feature>
<dbReference type="SUPFAM" id="SSF51735">
    <property type="entry name" value="NAD(P)-binding Rossmann-fold domains"/>
    <property type="match status" value="1"/>
</dbReference>
<gene>
    <name evidence="2" type="ORF">M430DRAFT_22144</name>
</gene>
<accession>A0A2T3ATJ9</accession>
<dbReference type="OrthoDB" id="2130169at2759"/>
<dbReference type="GeneID" id="36572725"/>
<dbReference type="RefSeq" id="XP_024717979.1">
    <property type="nucleotide sequence ID" value="XM_024864644.1"/>
</dbReference>
<organism evidence="2 3">
    <name type="scientific">Amorphotheca resinae ATCC 22711</name>
    <dbReference type="NCBI Taxonomy" id="857342"/>
    <lineage>
        <taxon>Eukaryota</taxon>
        <taxon>Fungi</taxon>
        <taxon>Dikarya</taxon>
        <taxon>Ascomycota</taxon>
        <taxon>Pezizomycotina</taxon>
        <taxon>Leotiomycetes</taxon>
        <taxon>Helotiales</taxon>
        <taxon>Amorphothecaceae</taxon>
        <taxon>Amorphotheca</taxon>
    </lineage>
</organism>
<protein>
    <recommendedName>
        <fullName evidence="1">NAD-dependent epimerase/dehydratase domain-containing protein</fullName>
    </recommendedName>
</protein>
<dbReference type="Gene3D" id="3.40.50.720">
    <property type="entry name" value="NAD(P)-binding Rossmann-like Domain"/>
    <property type="match status" value="2"/>
</dbReference>
<dbReference type="InterPro" id="IPR051783">
    <property type="entry name" value="NAD(P)-dependent_oxidoreduct"/>
</dbReference>
<dbReference type="EMBL" id="KZ679016">
    <property type="protein sequence ID" value="PSS10800.1"/>
    <property type="molecule type" value="Genomic_DNA"/>
</dbReference>
<evidence type="ECO:0000313" key="2">
    <source>
        <dbReference type="EMBL" id="PSS10800.1"/>
    </source>
</evidence>
<dbReference type="GO" id="GO:0005737">
    <property type="term" value="C:cytoplasm"/>
    <property type="evidence" value="ECO:0007669"/>
    <property type="project" value="TreeGrafter"/>
</dbReference>
<dbReference type="InterPro" id="IPR036291">
    <property type="entry name" value="NAD(P)-bd_dom_sf"/>
</dbReference>
<dbReference type="STRING" id="857342.A0A2T3ATJ9"/>
<dbReference type="Proteomes" id="UP000241818">
    <property type="component" value="Unassembled WGS sequence"/>
</dbReference>